<dbReference type="EMBL" id="CP040804">
    <property type="protein sequence ID" value="QEM31971.1"/>
    <property type="molecule type" value="Genomic_DNA"/>
</dbReference>
<sequence length="547" mass="63584">MPITKVLQIKKTDNLKRSINYITQDAKTLKAETNILEQDSFPMELIDGTLCKRLVSGHNLTDESDAENIFDDFVLMKESADIFNGRSGLNAYQSDLNDPKKVLAHHIIQSFSPEDNLTPEEVHEIGRKTVMELTGGQYQFVIATHLDKGHLHNHIILNTTNTVTLKKFQWKKNTKQTLAAISDKYAEIAGAKVIEPKLNNSYTKYSAWRRQNVYKVEIKERLDFLLRHSLSLEDFKEKAKRLNVTVDFSGKYVKYRLDDKGQQKFTRDRTLSKKGKYSLEEIKKALAKNEVVYSKEDVAAMYQEEQEQKEEDFEYKLDIEEWQVDEVTSQGIFVTVDFGIDQKGQIKIPARMLDQNEDGTFTAYVKQKDFFYFLNPDHSSQNRYITGGTVMKQLSQKSGDLLLKKNKYISKLDRLVDELNFLSDNNVTNSQQYEDLENKLLEQLEETDFELDRLDDRLSEANKIIGALSTYQGQLANVEVAEEILEKNHIDKNTDPYQMKKVLEEVQLERAALKEKRDDVVTRLTKYQSIDQERQYKKEDKETKKQL</sequence>
<evidence type="ECO:0000259" key="2">
    <source>
        <dbReference type="Pfam" id="PF03432"/>
    </source>
</evidence>
<dbReference type="InterPro" id="IPR021112">
    <property type="entry name" value="LtrB_C"/>
</dbReference>
<feature type="domain" description="MobA/VirD2-like nuclease" evidence="2">
    <location>
        <begin position="93"/>
        <end position="186"/>
    </location>
</feature>
<dbReference type="Pfam" id="PF11083">
    <property type="entry name" value="Relaxase_C"/>
    <property type="match status" value="1"/>
</dbReference>
<dbReference type="Pfam" id="PF20874">
    <property type="entry name" value="Relaxase_M"/>
    <property type="match status" value="1"/>
</dbReference>
<feature type="coiled-coil region" evidence="1">
    <location>
        <begin position="405"/>
        <end position="464"/>
    </location>
</feature>
<dbReference type="RefSeq" id="WP_149561169.1">
    <property type="nucleotide sequence ID" value="NZ_CP040804.1"/>
</dbReference>
<gene>
    <name evidence="5" type="ORF">FHI56_03350</name>
</gene>
<name>A0AB37CLD4_STRSL</name>
<keyword evidence="1" id="KW-0175">Coiled coil</keyword>
<feature type="domain" description="Group II intron-interrupted relaxase LtrB central" evidence="4">
    <location>
        <begin position="313"/>
        <end position="395"/>
    </location>
</feature>
<dbReference type="AlphaFoldDB" id="A0AB37CLD4"/>
<evidence type="ECO:0000259" key="4">
    <source>
        <dbReference type="Pfam" id="PF20874"/>
    </source>
</evidence>
<dbReference type="Proteomes" id="UP000322622">
    <property type="component" value="Chromosome"/>
</dbReference>
<dbReference type="InterPro" id="IPR005094">
    <property type="entry name" value="Endonuclease_MobA/VirD2"/>
</dbReference>
<protein>
    <submittedName>
        <fullName evidence="5">Relaxase</fullName>
    </submittedName>
</protein>
<dbReference type="InterPro" id="IPR048299">
    <property type="entry name" value="LtrB_central"/>
</dbReference>
<feature type="domain" description="Group II intron-interrupted relaxase LtrB C-terminal" evidence="3">
    <location>
        <begin position="410"/>
        <end position="532"/>
    </location>
</feature>
<accession>A0AB37CLD4</accession>
<dbReference type="Pfam" id="PF03432">
    <property type="entry name" value="Relaxase"/>
    <property type="match status" value="1"/>
</dbReference>
<evidence type="ECO:0000313" key="5">
    <source>
        <dbReference type="EMBL" id="QEM31971.1"/>
    </source>
</evidence>
<evidence type="ECO:0000313" key="6">
    <source>
        <dbReference type="Proteomes" id="UP000322622"/>
    </source>
</evidence>
<organism evidence="5 6">
    <name type="scientific">Streptococcus salivarius</name>
    <dbReference type="NCBI Taxonomy" id="1304"/>
    <lineage>
        <taxon>Bacteria</taxon>
        <taxon>Bacillati</taxon>
        <taxon>Bacillota</taxon>
        <taxon>Bacilli</taxon>
        <taxon>Lactobacillales</taxon>
        <taxon>Streptococcaceae</taxon>
        <taxon>Streptococcus</taxon>
    </lineage>
</organism>
<reference evidence="5 6" key="1">
    <citation type="submission" date="2019-06" db="EMBL/GenBank/DDBJ databases">
        <title>Complete genome sequence of Streptococcus salivarius LAB813.</title>
        <authorList>
            <person name="Levesque C.M."/>
            <person name="Gong S.-G."/>
            <person name="Dufour D."/>
            <person name="Barbour A."/>
        </authorList>
    </citation>
    <scope>NUCLEOTIDE SEQUENCE [LARGE SCALE GENOMIC DNA]</scope>
    <source>
        <strain evidence="5 6">LAB813</strain>
    </source>
</reference>
<proteinExistence type="predicted"/>
<evidence type="ECO:0000259" key="3">
    <source>
        <dbReference type="Pfam" id="PF11083"/>
    </source>
</evidence>
<evidence type="ECO:0000256" key="1">
    <source>
        <dbReference type="SAM" id="Coils"/>
    </source>
</evidence>